<keyword evidence="3" id="KW-1185">Reference proteome</keyword>
<dbReference type="EMBL" id="JASNUO010000006">
    <property type="protein sequence ID" value="MDK4247777.1"/>
    <property type="molecule type" value="Genomic_DNA"/>
</dbReference>
<sequence>MSFDVQGQGFGKSPGGGFGKNGGGFGAGGQGFSGNNPEDDPLKDTKYTGYLDEDLAEQLSELQKGFKDRTKKENERRKRAMDGSYWFAVCFETYEQKKAFLNAMKLFPKVYGDLYIDGKKWARQENIDLPD</sequence>
<name>A0ABT7FQS9_9CORY</name>
<feature type="compositionally biased region" description="Gly residues" evidence="1">
    <location>
        <begin position="8"/>
        <end position="32"/>
    </location>
</feature>
<gene>
    <name evidence="2" type="ORF">QPX34_07025</name>
</gene>
<proteinExistence type="predicted"/>
<dbReference type="RefSeq" id="WP_284612680.1">
    <property type="nucleotide sequence ID" value="NZ_JASNUO010000006.1"/>
</dbReference>
<evidence type="ECO:0000313" key="3">
    <source>
        <dbReference type="Proteomes" id="UP001239414"/>
    </source>
</evidence>
<feature type="region of interest" description="Disordered" evidence="1">
    <location>
        <begin position="1"/>
        <end position="47"/>
    </location>
</feature>
<comment type="caution">
    <text evidence="2">The sequence shown here is derived from an EMBL/GenBank/DDBJ whole genome shotgun (WGS) entry which is preliminary data.</text>
</comment>
<organism evidence="2 3">
    <name type="scientific">Corynebacterium accolens</name>
    <dbReference type="NCBI Taxonomy" id="38284"/>
    <lineage>
        <taxon>Bacteria</taxon>
        <taxon>Bacillati</taxon>
        <taxon>Actinomycetota</taxon>
        <taxon>Actinomycetes</taxon>
        <taxon>Mycobacteriales</taxon>
        <taxon>Corynebacteriaceae</taxon>
        <taxon>Corynebacterium</taxon>
    </lineage>
</organism>
<protein>
    <recommendedName>
        <fullName evidence="4">Cell division protein SepF</fullName>
    </recommendedName>
</protein>
<dbReference type="Proteomes" id="UP001239414">
    <property type="component" value="Unassembled WGS sequence"/>
</dbReference>
<evidence type="ECO:0008006" key="4">
    <source>
        <dbReference type="Google" id="ProtNLM"/>
    </source>
</evidence>
<reference evidence="2 3" key="1">
    <citation type="submission" date="2023-05" db="EMBL/GenBank/DDBJ databases">
        <title>Metabolic capabilities are highly conserved among human nasal-associated Corynebacterium species in pangenomic analyses.</title>
        <authorList>
            <person name="Tran T.H."/>
            <person name="Roberts A.Q."/>
            <person name="Escapa I.F."/>
            <person name="Gao W."/>
            <person name="Conlan S."/>
            <person name="Kong H."/>
            <person name="Segre J.A."/>
            <person name="Kelly M.S."/>
            <person name="Lemon K.P."/>
        </authorList>
    </citation>
    <scope>NUCLEOTIDE SEQUENCE [LARGE SCALE GENOMIC DNA]</scope>
    <source>
        <strain evidence="2 3">KPL3802</strain>
    </source>
</reference>
<accession>A0ABT7FQS9</accession>
<evidence type="ECO:0000313" key="2">
    <source>
        <dbReference type="EMBL" id="MDK4247777.1"/>
    </source>
</evidence>
<evidence type="ECO:0000256" key="1">
    <source>
        <dbReference type="SAM" id="MobiDB-lite"/>
    </source>
</evidence>